<accession>A0A0G4MW29</accession>
<sequence>MAMAIKNIARISDASAGGPPSNANGGQSNVEPPTSPSCCISYDDLKEHKMVNALSTNLPNRDTKKGEIADKTSSRKRPRDDQDDTLAFTISKKTTSQALGLLPSADCSMTERPKTPVACQIPAFSHDEANFVPSRLAFEGETLPIPDLTLAPLYMANTIDIGTGNAIQTKSSTPWSIPESPVPEEDGSDYFDDDWMRKYIDLTPTQTDHVSLCSTHDSSHDVNISSSVTLAFAPSDGMPNIIESETSGSTQSPEVMRKTEACTQEACFLDVDDYMLDSWDEEALANLLPRTPNPIMLMPPASTAQVTNGDSQDDVDFDRALQLPPHDVPTYNSDPRGLHSEVDLVDDDLDWKYVLTVADDTKIQQFSKIMPNHDINGSDLTPKTKLLSDTATAQTGSPHVAPFVRPPLPVQVLDRPDIVGISSSLQLRTCFRVGELVNYNTKCRRDHQQAIFEFFARATCSNRSSQNREQHFRFKDLFTERYPHPHGKLEDWKLDSLLDKQALELVGQHDKLCRCICVLNTDHALDLGWRIKIINIRSTDWDEIQWVRRVMARDDTESGVER</sequence>
<dbReference type="AlphaFoldDB" id="A0A0G4MW29"/>
<feature type="region of interest" description="Disordered" evidence="1">
    <location>
        <begin position="8"/>
        <end position="41"/>
    </location>
</feature>
<name>A0A0G4MW29_VERLO</name>
<protein>
    <submittedName>
        <fullName evidence="2">Uncharacterized protein</fullName>
    </submittedName>
</protein>
<evidence type="ECO:0000256" key="1">
    <source>
        <dbReference type="SAM" id="MobiDB-lite"/>
    </source>
</evidence>
<feature type="region of interest" description="Disordered" evidence="1">
    <location>
        <begin position="53"/>
        <end position="84"/>
    </location>
</feature>
<evidence type="ECO:0000313" key="3">
    <source>
        <dbReference type="Proteomes" id="UP000044602"/>
    </source>
</evidence>
<proteinExistence type="predicted"/>
<dbReference type="EMBL" id="CVQH01025416">
    <property type="protein sequence ID" value="CRK38324.1"/>
    <property type="molecule type" value="Genomic_DNA"/>
</dbReference>
<feature type="compositionally biased region" description="Polar residues" evidence="1">
    <location>
        <begin position="21"/>
        <end position="38"/>
    </location>
</feature>
<gene>
    <name evidence="2" type="ORF">BN1708_007714</name>
</gene>
<keyword evidence="3" id="KW-1185">Reference proteome</keyword>
<dbReference type="Proteomes" id="UP000044602">
    <property type="component" value="Unassembled WGS sequence"/>
</dbReference>
<reference evidence="2 3" key="1">
    <citation type="submission" date="2015-05" db="EMBL/GenBank/DDBJ databases">
        <authorList>
            <person name="Wang D.B."/>
            <person name="Wang M."/>
        </authorList>
    </citation>
    <scope>NUCLEOTIDE SEQUENCE [LARGE SCALE GENOMIC DNA]</scope>
    <source>
        <strain evidence="2">VL1</strain>
    </source>
</reference>
<organism evidence="2 3">
    <name type="scientific">Verticillium longisporum</name>
    <name type="common">Verticillium dahliae var. longisporum</name>
    <dbReference type="NCBI Taxonomy" id="100787"/>
    <lineage>
        <taxon>Eukaryota</taxon>
        <taxon>Fungi</taxon>
        <taxon>Dikarya</taxon>
        <taxon>Ascomycota</taxon>
        <taxon>Pezizomycotina</taxon>
        <taxon>Sordariomycetes</taxon>
        <taxon>Hypocreomycetidae</taxon>
        <taxon>Glomerellales</taxon>
        <taxon>Plectosphaerellaceae</taxon>
        <taxon>Verticillium</taxon>
    </lineage>
</organism>
<evidence type="ECO:0000313" key="2">
    <source>
        <dbReference type="EMBL" id="CRK38324.1"/>
    </source>
</evidence>
<feature type="compositionally biased region" description="Basic and acidic residues" evidence="1">
    <location>
        <begin position="61"/>
        <end position="73"/>
    </location>
</feature>